<organism evidence="2 3">
    <name type="scientific">Eimeria maxima</name>
    <name type="common">Coccidian parasite</name>
    <dbReference type="NCBI Taxonomy" id="5804"/>
    <lineage>
        <taxon>Eukaryota</taxon>
        <taxon>Sar</taxon>
        <taxon>Alveolata</taxon>
        <taxon>Apicomplexa</taxon>
        <taxon>Conoidasida</taxon>
        <taxon>Coccidia</taxon>
        <taxon>Eucoccidiorida</taxon>
        <taxon>Eimeriorina</taxon>
        <taxon>Eimeriidae</taxon>
        <taxon>Eimeria</taxon>
    </lineage>
</organism>
<dbReference type="AlphaFoldDB" id="U6M867"/>
<dbReference type="OMA" id="ANSHDQC"/>
<sequence length="473" mass="51167">MGFTSASAAEMGLSKTEYEDAVNLEKLYFLANSHDQCALCGRGGVSSVDLQRYEFLCNGCSAGKTSAKKIGTDRFTAFEVQKLLNKFGGNNTNNPRDSGSSRLPRSSSSRATERRRRHGRGHSRRRDTPSPSSETQESSDDSPPRSTWAPSRSRGNRGEKNSSSRRKGAHQEDFVAAGWPQPNSNVWTGAPDTGAPQGGLHQSIPGMGGLAGMGMAAVPHAQQQQPQQQQHQPSPLWRQGQTPQGLMTPSMQQMQMPQHGATIGSFVDASQQQWRACGGIQPQQHMQQVPSVPQMQALQQPNSSLFGVHPQQQALGVGGTLGRPLQMVMQQQSQPNLMLQQHQQPNPMVQMQQLQQPQQQRNPFASMRGPQQPAARSSNPFACLQGSHFAGSPFQQPQPQLQQPQLQQTVSMQQAYRPPGMPQQSSPFGVPVGAPSGATVGGGPLSTQPRAPAVSTNPFSSMSQAKWAPVHIV</sequence>
<reference evidence="2" key="2">
    <citation type="submission" date="2013-10" db="EMBL/GenBank/DDBJ databases">
        <authorList>
            <person name="Aslett M."/>
        </authorList>
    </citation>
    <scope>NUCLEOTIDE SEQUENCE [LARGE SCALE GENOMIC DNA]</scope>
    <source>
        <strain evidence="2">Weybridge</strain>
    </source>
</reference>
<feature type="region of interest" description="Disordered" evidence="1">
    <location>
        <begin position="353"/>
        <end position="461"/>
    </location>
</feature>
<dbReference type="GeneID" id="25337008"/>
<evidence type="ECO:0000313" key="3">
    <source>
        <dbReference type="Proteomes" id="UP000030763"/>
    </source>
</evidence>
<protein>
    <submittedName>
        <fullName evidence="2">Major ampullate spidroin 2, putative</fullName>
    </submittedName>
</protein>
<accession>U6M867</accession>
<feature type="compositionally biased region" description="Basic residues" evidence="1">
    <location>
        <begin position="113"/>
        <end position="125"/>
    </location>
</feature>
<dbReference type="EMBL" id="HG721844">
    <property type="protein sequence ID" value="CDJ60407.1"/>
    <property type="molecule type" value="Genomic_DNA"/>
</dbReference>
<dbReference type="Proteomes" id="UP000030763">
    <property type="component" value="Unassembled WGS sequence"/>
</dbReference>
<feature type="region of interest" description="Disordered" evidence="1">
    <location>
        <begin position="86"/>
        <end position="255"/>
    </location>
</feature>
<feature type="compositionally biased region" description="Polar residues" evidence="1">
    <location>
        <begin position="445"/>
        <end position="461"/>
    </location>
</feature>
<keyword evidence="3" id="KW-1185">Reference proteome</keyword>
<evidence type="ECO:0000313" key="2">
    <source>
        <dbReference type="EMBL" id="CDJ60407.1"/>
    </source>
</evidence>
<feature type="compositionally biased region" description="Low complexity" evidence="1">
    <location>
        <begin position="213"/>
        <end position="233"/>
    </location>
</feature>
<name>U6M867_EIMMA</name>
<reference evidence="2" key="1">
    <citation type="submission" date="2013-10" db="EMBL/GenBank/DDBJ databases">
        <title>Genomic analysis of the causative agents of coccidiosis in chickens.</title>
        <authorList>
            <person name="Reid A.J."/>
            <person name="Blake D."/>
            <person name="Billington K."/>
            <person name="Browne H."/>
            <person name="Dunn M."/>
            <person name="Hung S."/>
            <person name="Kawahara F."/>
            <person name="Miranda-Saavedra D."/>
            <person name="Mourier T."/>
            <person name="Nagra H."/>
            <person name="Otto T.D."/>
            <person name="Rawlings N."/>
            <person name="Sanchez A."/>
            <person name="Sanders M."/>
            <person name="Subramaniam C."/>
            <person name="Tay Y."/>
            <person name="Dear P."/>
            <person name="Doerig C."/>
            <person name="Gruber A."/>
            <person name="Parkinson J."/>
            <person name="Shirley M."/>
            <person name="Wan K.L."/>
            <person name="Berriman M."/>
            <person name="Tomley F."/>
            <person name="Pain A."/>
        </authorList>
    </citation>
    <scope>NUCLEOTIDE SEQUENCE [LARGE SCALE GENOMIC DNA]</scope>
    <source>
        <strain evidence="2">Weybridge</strain>
    </source>
</reference>
<proteinExistence type="predicted"/>
<dbReference type="VEuPathDB" id="ToxoDB:EMWEY_00030220"/>
<feature type="compositionally biased region" description="Low complexity" evidence="1">
    <location>
        <begin position="96"/>
        <end position="110"/>
    </location>
</feature>
<feature type="compositionally biased region" description="Low complexity" evidence="1">
    <location>
        <begin position="395"/>
        <end position="408"/>
    </location>
</feature>
<dbReference type="OrthoDB" id="347712at2759"/>
<evidence type="ECO:0000256" key="1">
    <source>
        <dbReference type="SAM" id="MobiDB-lite"/>
    </source>
</evidence>
<gene>
    <name evidence="2" type="ORF">EMWEY_00030220</name>
</gene>
<dbReference type="RefSeq" id="XP_013337057.1">
    <property type="nucleotide sequence ID" value="XM_013481603.1"/>
</dbReference>